<dbReference type="InterPro" id="IPR029026">
    <property type="entry name" value="tRNA_m1G_MTases_N"/>
</dbReference>
<evidence type="ECO:0000256" key="9">
    <source>
        <dbReference type="ARBA" id="ARBA00022679"/>
    </source>
</evidence>
<protein>
    <recommendedName>
        <fullName evidence="6 15">tRNA (guanine-N(1)-)-methyltransferase</fullName>
        <ecNumber evidence="5 15">2.1.1.228</ecNumber>
    </recommendedName>
    <alternativeName>
        <fullName evidence="12 15">M1G-methyltransferase</fullName>
    </alternativeName>
    <alternativeName>
        <fullName evidence="13 15">tRNA [GM37] methyltransferase</fullName>
    </alternativeName>
</protein>
<evidence type="ECO:0000256" key="14">
    <source>
        <dbReference type="ARBA" id="ARBA00047783"/>
    </source>
</evidence>
<evidence type="ECO:0000313" key="17">
    <source>
        <dbReference type="EMBL" id="GAB94598.1"/>
    </source>
</evidence>
<dbReference type="Pfam" id="PF00583">
    <property type="entry name" value="Acetyltransf_1"/>
    <property type="match status" value="1"/>
</dbReference>
<dbReference type="FunFam" id="3.40.1280.10:FF:000001">
    <property type="entry name" value="tRNA (guanine-N(1)-)-methyltransferase"/>
    <property type="match status" value="1"/>
</dbReference>
<dbReference type="InterPro" id="IPR016009">
    <property type="entry name" value="tRNA_MeTrfase_TRMD/TRM10"/>
</dbReference>
<evidence type="ECO:0000256" key="2">
    <source>
        <dbReference type="ARBA" id="ARBA00004496"/>
    </source>
</evidence>
<comment type="similarity">
    <text evidence="3 15">Belongs to the RNA methyltransferase TrmD family.</text>
</comment>
<proteinExistence type="inferred from homology"/>
<dbReference type="CDD" id="cd18080">
    <property type="entry name" value="TrmD-like"/>
    <property type="match status" value="1"/>
</dbReference>
<dbReference type="SUPFAM" id="SSF55729">
    <property type="entry name" value="Acyl-CoA N-acyltransferases (Nat)"/>
    <property type="match status" value="1"/>
</dbReference>
<evidence type="ECO:0000256" key="11">
    <source>
        <dbReference type="ARBA" id="ARBA00022694"/>
    </source>
</evidence>
<evidence type="ECO:0000256" key="3">
    <source>
        <dbReference type="ARBA" id="ARBA00007630"/>
    </source>
</evidence>
<reference evidence="17 18" key="1">
    <citation type="submission" date="2012-08" db="EMBL/GenBank/DDBJ databases">
        <title>Whole genome shotgun sequence of Kineosphaera limosa NBRC 100340.</title>
        <authorList>
            <person name="Yoshida I."/>
            <person name="Isaki S."/>
            <person name="Hosoyama A."/>
            <person name="Tsuchikane K."/>
            <person name="Katsumata H."/>
            <person name="Ando Y."/>
            <person name="Ohji S."/>
            <person name="Hamada M."/>
            <person name="Tamura T."/>
            <person name="Yamazoe A."/>
            <person name="Yamazaki S."/>
            <person name="Fujita N."/>
        </authorList>
    </citation>
    <scope>NUCLEOTIDE SEQUENCE [LARGE SCALE GENOMIC DNA]</scope>
    <source>
        <strain evidence="17 18">NBRC 100340</strain>
    </source>
</reference>
<name>K6VEG9_9MICO</name>
<keyword evidence="11 15" id="KW-0819">tRNA processing</keyword>
<dbReference type="PANTHER" id="PTHR46417:SF1">
    <property type="entry name" value="TRNA (GUANINE-N(1)-)-METHYLTRANSFERASE"/>
    <property type="match status" value="1"/>
</dbReference>
<evidence type="ECO:0000256" key="6">
    <source>
        <dbReference type="ARBA" id="ARBA00014679"/>
    </source>
</evidence>
<keyword evidence="8 15" id="KW-0489">Methyltransferase</keyword>
<dbReference type="InterPro" id="IPR016181">
    <property type="entry name" value="Acyl_CoA_acyltransferase"/>
</dbReference>
<dbReference type="SUPFAM" id="SSF75217">
    <property type="entry name" value="alpha/beta knot"/>
    <property type="match status" value="1"/>
</dbReference>
<dbReference type="GO" id="GO:0016747">
    <property type="term" value="F:acyltransferase activity, transferring groups other than amino-acyl groups"/>
    <property type="evidence" value="ECO:0007669"/>
    <property type="project" value="InterPro"/>
</dbReference>
<feature type="domain" description="N-acetyltransferase" evidence="16">
    <location>
        <begin position="259"/>
        <end position="413"/>
    </location>
</feature>
<gene>
    <name evidence="15 17" type="primary">trmD</name>
    <name evidence="17" type="ORF">KILIM_007_00360</name>
</gene>
<comment type="subunit">
    <text evidence="4 15">Homodimer.</text>
</comment>
<dbReference type="Gene3D" id="1.10.1270.20">
    <property type="entry name" value="tRNA(m1g37)methyltransferase, domain 2"/>
    <property type="match status" value="1"/>
</dbReference>
<dbReference type="GO" id="GO:0002939">
    <property type="term" value="P:tRNA N1-guanine methylation"/>
    <property type="evidence" value="ECO:0007669"/>
    <property type="project" value="TreeGrafter"/>
</dbReference>
<dbReference type="GO" id="GO:0005829">
    <property type="term" value="C:cytosol"/>
    <property type="evidence" value="ECO:0007669"/>
    <property type="project" value="TreeGrafter"/>
</dbReference>
<dbReference type="EC" id="2.1.1.228" evidence="5 15"/>
<dbReference type="Pfam" id="PF01746">
    <property type="entry name" value="tRNA_m1G_MT"/>
    <property type="match status" value="1"/>
</dbReference>
<feature type="binding site" evidence="15">
    <location>
        <begin position="150"/>
        <end position="155"/>
    </location>
    <ligand>
        <name>S-adenosyl-L-methionine</name>
        <dbReference type="ChEBI" id="CHEBI:59789"/>
    </ligand>
</feature>
<evidence type="ECO:0000259" key="16">
    <source>
        <dbReference type="PROSITE" id="PS51186"/>
    </source>
</evidence>
<evidence type="ECO:0000256" key="7">
    <source>
        <dbReference type="ARBA" id="ARBA00022490"/>
    </source>
</evidence>
<dbReference type="Proteomes" id="UP000008366">
    <property type="component" value="Unassembled WGS sequence"/>
</dbReference>
<keyword evidence="7 15" id="KW-0963">Cytoplasm</keyword>
<comment type="catalytic activity">
    <reaction evidence="14 15">
        <text>guanosine(37) in tRNA + S-adenosyl-L-methionine = N(1)-methylguanosine(37) in tRNA + S-adenosyl-L-homocysteine + H(+)</text>
        <dbReference type="Rhea" id="RHEA:36899"/>
        <dbReference type="Rhea" id="RHEA-COMP:10145"/>
        <dbReference type="Rhea" id="RHEA-COMP:10147"/>
        <dbReference type="ChEBI" id="CHEBI:15378"/>
        <dbReference type="ChEBI" id="CHEBI:57856"/>
        <dbReference type="ChEBI" id="CHEBI:59789"/>
        <dbReference type="ChEBI" id="CHEBI:73542"/>
        <dbReference type="ChEBI" id="CHEBI:74269"/>
        <dbReference type="EC" id="2.1.1.228"/>
    </reaction>
</comment>
<dbReference type="PROSITE" id="PS51186">
    <property type="entry name" value="GNAT"/>
    <property type="match status" value="1"/>
</dbReference>
<accession>K6VEG9</accession>
<dbReference type="InterPro" id="IPR000182">
    <property type="entry name" value="GNAT_dom"/>
</dbReference>
<dbReference type="eggNOG" id="COG0336">
    <property type="taxonomic scope" value="Bacteria"/>
</dbReference>
<dbReference type="HAMAP" id="MF_00605">
    <property type="entry name" value="TrmD"/>
    <property type="match status" value="1"/>
</dbReference>
<evidence type="ECO:0000256" key="4">
    <source>
        <dbReference type="ARBA" id="ARBA00011738"/>
    </source>
</evidence>
<dbReference type="EMBL" id="BAHD01000007">
    <property type="protein sequence ID" value="GAB94598.1"/>
    <property type="molecule type" value="Genomic_DNA"/>
</dbReference>
<evidence type="ECO:0000256" key="5">
    <source>
        <dbReference type="ARBA" id="ARBA00012807"/>
    </source>
</evidence>
<feature type="binding site" evidence="15">
    <location>
        <position position="124"/>
    </location>
    <ligand>
        <name>S-adenosyl-L-methionine</name>
        <dbReference type="ChEBI" id="CHEBI:59789"/>
    </ligand>
</feature>
<dbReference type="GO" id="GO:0052906">
    <property type="term" value="F:tRNA (guanine(37)-N1)-methyltransferase activity"/>
    <property type="evidence" value="ECO:0007669"/>
    <property type="project" value="UniProtKB-UniRule"/>
</dbReference>
<evidence type="ECO:0000256" key="1">
    <source>
        <dbReference type="ARBA" id="ARBA00002634"/>
    </source>
</evidence>
<dbReference type="InterPro" id="IPR023148">
    <property type="entry name" value="tRNA_m1G_MeTrfase_C_sf"/>
</dbReference>
<dbReference type="Gene3D" id="3.40.630.30">
    <property type="match status" value="1"/>
</dbReference>
<dbReference type="InterPro" id="IPR002649">
    <property type="entry name" value="tRNA_m1G_MeTrfase_TrmD"/>
</dbReference>
<evidence type="ECO:0000256" key="10">
    <source>
        <dbReference type="ARBA" id="ARBA00022691"/>
    </source>
</evidence>
<dbReference type="NCBIfam" id="NF000648">
    <property type="entry name" value="PRK00026.1"/>
    <property type="match status" value="1"/>
</dbReference>
<keyword evidence="9 15" id="KW-0808">Transferase</keyword>
<dbReference type="Gene3D" id="3.40.1280.10">
    <property type="match status" value="1"/>
</dbReference>
<dbReference type="RefSeq" id="WP_006591131.1">
    <property type="nucleotide sequence ID" value="NZ_BAHD01000007.1"/>
</dbReference>
<evidence type="ECO:0000256" key="15">
    <source>
        <dbReference type="HAMAP-Rule" id="MF_00605"/>
    </source>
</evidence>
<dbReference type="CDD" id="cd04301">
    <property type="entry name" value="NAT_SF"/>
    <property type="match status" value="1"/>
</dbReference>
<evidence type="ECO:0000313" key="18">
    <source>
        <dbReference type="Proteomes" id="UP000008366"/>
    </source>
</evidence>
<dbReference type="InterPro" id="IPR029028">
    <property type="entry name" value="Alpha/beta_knot_MTases"/>
</dbReference>
<evidence type="ECO:0000256" key="13">
    <source>
        <dbReference type="ARBA" id="ARBA00033392"/>
    </source>
</evidence>
<dbReference type="NCBIfam" id="TIGR00088">
    <property type="entry name" value="trmD"/>
    <property type="match status" value="1"/>
</dbReference>
<dbReference type="STRING" id="1184609.KILIM_007_00360"/>
<organism evidence="17 18">
    <name type="scientific">Kineosphaera limosa NBRC 100340</name>
    <dbReference type="NCBI Taxonomy" id="1184609"/>
    <lineage>
        <taxon>Bacteria</taxon>
        <taxon>Bacillati</taxon>
        <taxon>Actinomycetota</taxon>
        <taxon>Actinomycetes</taxon>
        <taxon>Micrococcales</taxon>
        <taxon>Dermatophilaceae</taxon>
        <taxon>Kineosphaera</taxon>
    </lineage>
</organism>
<comment type="subcellular location">
    <subcellularLocation>
        <location evidence="2 15">Cytoplasm</location>
    </subcellularLocation>
</comment>
<comment type="function">
    <text evidence="1 15">Specifically methylates guanosine-37 in various tRNAs.</text>
</comment>
<evidence type="ECO:0000256" key="12">
    <source>
        <dbReference type="ARBA" id="ARBA00029736"/>
    </source>
</evidence>
<dbReference type="OrthoDB" id="9807416at2"/>
<dbReference type="AlphaFoldDB" id="K6VEG9"/>
<comment type="caution">
    <text evidence="17">The sequence shown here is derived from an EMBL/GenBank/DDBJ whole genome shotgun (WGS) entry which is preliminary data.</text>
</comment>
<keyword evidence="10 15" id="KW-0949">S-adenosyl-L-methionine</keyword>
<evidence type="ECO:0000256" key="8">
    <source>
        <dbReference type="ARBA" id="ARBA00022603"/>
    </source>
</evidence>
<sequence>MRIDVLTIFPQYLAPLELSLIGKAQRDGLLDVRVHDLREFAHDRHRTVDDTPYGGGAGMVMKPEPWAAALDALVAPAKGSAVAVASASASATPLLIVPGPAGRPFTQAFAAELATRPWLAFACGRYEGIDERVYEYAADDLGLRVEVVSLGDYVLNGGEVAVLAMVEAIARLVPGVVGNAESLVEESHSDGLLEYPVYTKPASWRGRDVPPVLLGGDHGRIAAWRRERSIERTVARRPDLLPAAALTGLPSDDVEGGALRITTAVPADAAELLVLQRCCWLAEVRDNGDWDIPPVTEELDDVRRDLSQWSQWVVRDPSGRLVGGVRARLHGNGWEIGRLMLAPDVRGRGLGKALLEHAEAAAPASADIAYLITGQASAANLRRYKRAGYRPARPGETGSDPFRGTVELVKPLRRA</sequence>
<dbReference type="PANTHER" id="PTHR46417">
    <property type="entry name" value="TRNA (GUANINE-N(1)-)-METHYLTRANSFERASE"/>
    <property type="match status" value="1"/>
</dbReference>
<keyword evidence="18" id="KW-1185">Reference proteome</keyword>